<dbReference type="CDD" id="cd05399">
    <property type="entry name" value="NT_Rel-Spo_like"/>
    <property type="match status" value="1"/>
</dbReference>
<dbReference type="Gene3D" id="3.30.460.10">
    <property type="entry name" value="Beta Polymerase, domain 2"/>
    <property type="match status" value="1"/>
</dbReference>
<evidence type="ECO:0000256" key="1">
    <source>
        <dbReference type="ARBA" id="ARBA00004976"/>
    </source>
</evidence>
<sequence>MELKMFQFIDDSILYFKDIESNLNTLCDEIEHYFENMLMQEDQGVLNINSRVKSIDSLKEKIIRNNYYKKYNNVEELFYNLSDLIGIRIECRFIEDENKIYKIIKSNFTKIDEYGYYYSPSNENIKLKLSDKQPQRQKNGFKIFRIDGFYEYNEKKFNFELQIKSLVNIFWGEIEHKIIYKNNNYMLVDDFYKNIMGLIKENLSMIDNQLLLIYDQANKLNTINPTIRKSQLEIVLSKIIYDIFSTQMKESIGLSVDFKKSCDAIVKYIFRTSNAEDLDDYNETLLKTLSRLNDIGKNHMNFNSQIEFEREVKFEDKFCDTVGTSILKSINSDFQWNLFFRILFQIEPKDNVEDFRNFIIYFKNIFLSNVNFSKLNFLFDEKHSENIRESIIEQIALCFIDIDSIAFIYEENLEKVNNEINIIIKDILTSINTYEQWEENKDIYLTLFNLKILSIFDYKIKTVKVKSFIERIKASSTNNIQISESILKYVDKLELVTEISANDALKLIKINNISEGIKKF</sequence>
<dbReference type="PANTHER" id="PTHR41773">
    <property type="entry name" value="GTP PYROPHOSPHATASE-RELATED"/>
    <property type="match status" value="1"/>
</dbReference>
<organism evidence="3 4">
    <name type="scientific">Clostridium faecium</name>
    <dbReference type="NCBI Taxonomy" id="2762223"/>
    <lineage>
        <taxon>Bacteria</taxon>
        <taxon>Bacillati</taxon>
        <taxon>Bacillota</taxon>
        <taxon>Clostridia</taxon>
        <taxon>Eubacteriales</taxon>
        <taxon>Clostridiaceae</taxon>
        <taxon>Clostridium</taxon>
    </lineage>
</organism>
<dbReference type="Pfam" id="PF04607">
    <property type="entry name" value="RelA_SpoT"/>
    <property type="match status" value="1"/>
</dbReference>
<dbReference type="InterPro" id="IPR043519">
    <property type="entry name" value="NT_sf"/>
</dbReference>
<dbReference type="Proteomes" id="UP000627166">
    <property type="component" value="Unassembled WGS sequence"/>
</dbReference>
<dbReference type="SMART" id="SM00954">
    <property type="entry name" value="RelA_SpoT"/>
    <property type="match status" value="1"/>
</dbReference>
<dbReference type="PANTHER" id="PTHR41773:SF1">
    <property type="entry name" value="RELA_SPOT DOMAIN-CONTAINING PROTEIN"/>
    <property type="match status" value="1"/>
</dbReference>
<evidence type="ECO:0000259" key="2">
    <source>
        <dbReference type="SMART" id="SM00954"/>
    </source>
</evidence>
<evidence type="ECO:0000313" key="3">
    <source>
        <dbReference type="EMBL" id="MBD8048714.1"/>
    </source>
</evidence>
<dbReference type="RefSeq" id="WP_191741655.1">
    <property type="nucleotide sequence ID" value="NZ_JACSQB010000167.1"/>
</dbReference>
<comment type="caution">
    <text evidence="3">The sequence shown here is derived from an EMBL/GenBank/DDBJ whole genome shotgun (WGS) entry which is preliminary data.</text>
</comment>
<feature type="domain" description="RelA/SpoT" evidence="2">
    <location>
        <begin position="50"/>
        <end position="186"/>
    </location>
</feature>
<gene>
    <name evidence="3" type="ORF">H9637_17040</name>
</gene>
<dbReference type="SUPFAM" id="SSF81301">
    <property type="entry name" value="Nucleotidyltransferase"/>
    <property type="match status" value="1"/>
</dbReference>
<protein>
    <recommendedName>
        <fullName evidence="2">RelA/SpoT domain-containing protein</fullName>
    </recommendedName>
</protein>
<comment type="pathway">
    <text evidence="1">Purine metabolism; ppGpp biosynthesis; ppGpp from GTP: step 1/2.</text>
</comment>
<dbReference type="InterPro" id="IPR007685">
    <property type="entry name" value="RelA_SpoT"/>
</dbReference>
<name>A0ABR8YXY5_9CLOT</name>
<reference evidence="3 4" key="1">
    <citation type="submission" date="2020-08" db="EMBL/GenBank/DDBJ databases">
        <title>A Genomic Blueprint of the Chicken Gut Microbiome.</title>
        <authorList>
            <person name="Gilroy R."/>
            <person name="Ravi A."/>
            <person name="Getino M."/>
            <person name="Pursley I."/>
            <person name="Horton D.L."/>
            <person name="Alikhan N.-F."/>
            <person name="Baker D."/>
            <person name="Gharbi K."/>
            <person name="Hall N."/>
            <person name="Watson M."/>
            <person name="Adriaenssens E.M."/>
            <person name="Foster-Nyarko E."/>
            <person name="Jarju S."/>
            <person name="Secka A."/>
            <person name="Antonio M."/>
            <person name="Oren A."/>
            <person name="Chaudhuri R."/>
            <person name="La Ragione R.M."/>
            <person name="Hildebrand F."/>
            <person name="Pallen M.J."/>
        </authorList>
    </citation>
    <scope>NUCLEOTIDE SEQUENCE [LARGE SCALE GENOMIC DNA]</scope>
    <source>
        <strain evidence="3 4">N37</strain>
    </source>
</reference>
<proteinExistence type="predicted"/>
<accession>A0ABR8YXY5</accession>
<dbReference type="EMBL" id="JACSQB010000167">
    <property type="protein sequence ID" value="MBD8048714.1"/>
    <property type="molecule type" value="Genomic_DNA"/>
</dbReference>
<keyword evidence="4" id="KW-1185">Reference proteome</keyword>
<evidence type="ECO:0000313" key="4">
    <source>
        <dbReference type="Proteomes" id="UP000627166"/>
    </source>
</evidence>